<name>A0A7X5UZ88_9SPHN</name>
<organism evidence="5 6">
    <name type="scientific">Sphingomonas leidyi</name>
    <dbReference type="NCBI Taxonomy" id="68569"/>
    <lineage>
        <taxon>Bacteria</taxon>
        <taxon>Pseudomonadati</taxon>
        <taxon>Pseudomonadota</taxon>
        <taxon>Alphaproteobacteria</taxon>
        <taxon>Sphingomonadales</taxon>
        <taxon>Sphingomonadaceae</taxon>
        <taxon>Sphingomonas</taxon>
    </lineage>
</organism>
<dbReference type="InterPro" id="IPR008920">
    <property type="entry name" value="TF_FadR/GntR_C"/>
</dbReference>
<dbReference type="PROSITE" id="PS50949">
    <property type="entry name" value="HTH_GNTR"/>
    <property type="match status" value="1"/>
</dbReference>
<dbReference type="SMART" id="SM00895">
    <property type="entry name" value="FCD"/>
    <property type="match status" value="1"/>
</dbReference>
<gene>
    <name evidence="5" type="ORF">FHR20_001931</name>
</gene>
<dbReference type="PRINTS" id="PR00035">
    <property type="entry name" value="HTHGNTR"/>
</dbReference>
<dbReference type="InterPro" id="IPR036390">
    <property type="entry name" value="WH_DNA-bd_sf"/>
</dbReference>
<dbReference type="CDD" id="cd07377">
    <property type="entry name" value="WHTH_GntR"/>
    <property type="match status" value="1"/>
</dbReference>
<dbReference type="InterPro" id="IPR036388">
    <property type="entry name" value="WH-like_DNA-bd_sf"/>
</dbReference>
<dbReference type="Gene3D" id="1.20.120.530">
    <property type="entry name" value="GntR ligand-binding domain-like"/>
    <property type="match status" value="1"/>
</dbReference>
<evidence type="ECO:0000259" key="4">
    <source>
        <dbReference type="PROSITE" id="PS50949"/>
    </source>
</evidence>
<dbReference type="Gene3D" id="1.10.10.10">
    <property type="entry name" value="Winged helix-like DNA-binding domain superfamily/Winged helix DNA-binding domain"/>
    <property type="match status" value="1"/>
</dbReference>
<proteinExistence type="predicted"/>
<evidence type="ECO:0000313" key="6">
    <source>
        <dbReference type="Proteomes" id="UP000564677"/>
    </source>
</evidence>
<dbReference type="SUPFAM" id="SSF48008">
    <property type="entry name" value="GntR ligand-binding domain-like"/>
    <property type="match status" value="1"/>
</dbReference>
<keyword evidence="6" id="KW-1185">Reference proteome</keyword>
<dbReference type="InterPro" id="IPR011711">
    <property type="entry name" value="GntR_C"/>
</dbReference>
<evidence type="ECO:0000256" key="2">
    <source>
        <dbReference type="ARBA" id="ARBA00023125"/>
    </source>
</evidence>
<dbReference type="PANTHER" id="PTHR43537">
    <property type="entry name" value="TRANSCRIPTIONAL REGULATOR, GNTR FAMILY"/>
    <property type="match status" value="1"/>
</dbReference>
<dbReference type="SUPFAM" id="SSF46785">
    <property type="entry name" value="Winged helix' DNA-binding domain"/>
    <property type="match status" value="1"/>
</dbReference>
<sequence length="240" mass="26654">MPERRSMAADLVDQLREKIRSGELSPGDKLPTERALVEDLGISRTVVREAVARLSAEGWVEARQGSGVFIKEPPQAFQIDPNELADLHDVLQLLELRLAVETEMAGLAAERRTDADIAELEKWLEILRDASTSEDGGVKADAALHASIARATGNQYFVRFVEFLGSKLVPRRDAAMVKRTEEKQRRYLDTIQEEHAAIVDAIRDGDARAARSAARRHLERSLKRARRIADTVADLPALAS</sequence>
<comment type="caution">
    <text evidence="5">The sequence shown here is derived from an EMBL/GenBank/DDBJ whole genome shotgun (WGS) entry which is preliminary data.</text>
</comment>
<accession>A0A7X5UZ88</accession>
<dbReference type="EMBL" id="JAASQV010000001">
    <property type="protein sequence ID" value="NIJ65000.1"/>
    <property type="molecule type" value="Genomic_DNA"/>
</dbReference>
<evidence type="ECO:0000256" key="3">
    <source>
        <dbReference type="ARBA" id="ARBA00023163"/>
    </source>
</evidence>
<keyword evidence="2 5" id="KW-0238">DNA-binding</keyword>
<keyword evidence="1" id="KW-0805">Transcription regulation</keyword>
<dbReference type="GO" id="GO:0003700">
    <property type="term" value="F:DNA-binding transcription factor activity"/>
    <property type="evidence" value="ECO:0007669"/>
    <property type="project" value="InterPro"/>
</dbReference>
<feature type="domain" description="HTH gntR-type" evidence="4">
    <location>
        <begin position="5"/>
        <end position="73"/>
    </location>
</feature>
<dbReference type="Proteomes" id="UP000564677">
    <property type="component" value="Unassembled WGS sequence"/>
</dbReference>
<keyword evidence="3" id="KW-0804">Transcription</keyword>
<dbReference type="PANTHER" id="PTHR43537:SF5">
    <property type="entry name" value="UXU OPERON TRANSCRIPTIONAL REGULATOR"/>
    <property type="match status" value="1"/>
</dbReference>
<dbReference type="AlphaFoldDB" id="A0A7X5UZ88"/>
<protein>
    <submittedName>
        <fullName evidence="5">DNA-binding FadR family transcriptional regulator</fullName>
    </submittedName>
</protein>
<evidence type="ECO:0000256" key="1">
    <source>
        <dbReference type="ARBA" id="ARBA00023015"/>
    </source>
</evidence>
<reference evidence="5 6" key="1">
    <citation type="submission" date="2020-03" db="EMBL/GenBank/DDBJ databases">
        <title>Genomic Encyclopedia of Type Strains, Phase IV (KMG-IV): sequencing the most valuable type-strain genomes for metagenomic binning, comparative biology and taxonomic classification.</title>
        <authorList>
            <person name="Goeker M."/>
        </authorList>
    </citation>
    <scope>NUCLEOTIDE SEQUENCE [LARGE SCALE GENOMIC DNA]</scope>
    <source>
        <strain evidence="5 6">DSM 4733</strain>
    </source>
</reference>
<dbReference type="Pfam" id="PF00392">
    <property type="entry name" value="GntR"/>
    <property type="match status" value="1"/>
</dbReference>
<dbReference type="Pfam" id="PF07729">
    <property type="entry name" value="FCD"/>
    <property type="match status" value="1"/>
</dbReference>
<dbReference type="InterPro" id="IPR000524">
    <property type="entry name" value="Tscrpt_reg_HTH_GntR"/>
</dbReference>
<dbReference type="RefSeq" id="WP_167299289.1">
    <property type="nucleotide sequence ID" value="NZ_CP170557.1"/>
</dbReference>
<dbReference type="SMART" id="SM00345">
    <property type="entry name" value="HTH_GNTR"/>
    <property type="match status" value="1"/>
</dbReference>
<dbReference type="GO" id="GO:0003677">
    <property type="term" value="F:DNA binding"/>
    <property type="evidence" value="ECO:0007669"/>
    <property type="project" value="UniProtKB-KW"/>
</dbReference>
<evidence type="ECO:0000313" key="5">
    <source>
        <dbReference type="EMBL" id="NIJ65000.1"/>
    </source>
</evidence>